<keyword evidence="1" id="KW-0812">Transmembrane</keyword>
<dbReference type="EMBL" id="NVUL01000048">
    <property type="protein sequence ID" value="PCI77145.1"/>
    <property type="molecule type" value="Genomic_DNA"/>
</dbReference>
<reference evidence="3" key="1">
    <citation type="submission" date="2017-08" db="EMBL/GenBank/DDBJ databases">
        <title>A dynamic microbial community with high functional redundancy inhabits the cold, oxic subseafloor aquifer.</title>
        <authorList>
            <person name="Tully B.J."/>
            <person name="Wheat C.G."/>
            <person name="Glazer B.T."/>
            <person name="Huber J.A."/>
        </authorList>
    </citation>
    <scope>NUCLEOTIDE SEQUENCE [LARGE SCALE GENOMIC DNA]</scope>
</reference>
<dbReference type="AlphaFoldDB" id="A0A2A4X533"/>
<feature type="transmembrane region" description="Helical" evidence="1">
    <location>
        <begin position="99"/>
        <end position="118"/>
    </location>
</feature>
<dbReference type="Proteomes" id="UP000218767">
    <property type="component" value="Unassembled WGS sequence"/>
</dbReference>
<sequence>MNNTVRNALGIIVGVIIGGVVNGGLVVIGPMIIPPPEGVDMTTVEGMSAGMHLLGPQHFIAPFLAHALGTFLGALAAYFVGVLYFIGGIVASTMIPAPLWFIALDLIAAYLPMAWLALKLGSSMKPNPEVG</sequence>
<name>A0A2A4X533_9GAMM</name>
<evidence type="ECO:0000256" key="1">
    <source>
        <dbReference type="SAM" id="Phobius"/>
    </source>
</evidence>
<evidence type="ECO:0000313" key="3">
    <source>
        <dbReference type="Proteomes" id="UP000218767"/>
    </source>
</evidence>
<accession>A0A2A4X533</accession>
<evidence type="ECO:0000313" key="2">
    <source>
        <dbReference type="EMBL" id="PCI77145.1"/>
    </source>
</evidence>
<keyword evidence="1" id="KW-1133">Transmembrane helix</keyword>
<keyword evidence="1" id="KW-0472">Membrane</keyword>
<proteinExistence type="predicted"/>
<comment type="caution">
    <text evidence="2">The sequence shown here is derived from an EMBL/GenBank/DDBJ whole genome shotgun (WGS) entry which is preliminary data.</text>
</comment>
<protein>
    <submittedName>
        <fullName evidence="2">Uncharacterized protein</fullName>
    </submittedName>
</protein>
<gene>
    <name evidence="2" type="ORF">COB20_08780</name>
</gene>
<feature type="transmembrane region" description="Helical" evidence="1">
    <location>
        <begin position="7"/>
        <end position="33"/>
    </location>
</feature>
<feature type="transmembrane region" description="Helical" evidence="1">
    <location>
        <begin position="63"/>
        <end position="87"/>
    </location>
</feature>
<organism evidence="2 3">
    <name type="scientific">SAR86 cluster bacterium</name>
    <dbReference type="NCBI Taxonomy" id="2030880"/>
    <lineage>
        <taxon>Bacteria</taxon>
        <taxon>Pseudomonadati</taxon>
        <taxon>Pseudomonadota</taxon>
        <taxon>Gammaproteobacteria</taxon>
        <taxon>SAR86 cluster</taxon>
    </lineage>
</organism>